<feature type="domain" description="Response regulatory" evidence="10">
    <location>
        <begin position="2"/>
        <end position="116"/>
    </location>
</feature>
<accession>A0A3E2VPN6</accession>
<dbReference type="Proteomes" id="UP000260025">
    <property type="component" value="Unassembled WGS sequence"/>
</dbReference>
<dbReference type="Gene3D" id="6.10.250.690">
    <property type="match status" value="1"/>
</dbReference>
<dbReference type="PROSITE" id="PS51755">
    <property type="entry name" value="OMPR_PHOB"/>
    <property type="match status" value="1"/>
</dbReference>
<dbReference type="RefSeq" id="WP_117444347.1">
    <property type="nucleotide sequence ID" value="NZ_JAKNHC010000032.1"/>
</dbReference>
<keyword evidence="5 9" id="KW-0238">DNA-binding</keyword>
<comment type="caution">
    <text evidence="12">The sequence shown here is derived from an EMBL/GenBank/DDBJ whole genome shotgun (WGS) entry which is preliminary data.</text>
</comment>
<feature type="DNA-binding region" description="OmpR/PhoB-type" evidence="9">
    <location>
        <begin position="124"/>
        <end position="222"/>
    </location>
</feature>
<evidence type="ECO:0000259" key="11">
    <source>
        <dbReference type="PROSITE" id="PS51755"/>
    </source>
</evidence>
<dbReference type="GO" id="GO:0005829">
    <property type="term" value="C:cytosol"/>
    <property type="evidence" value="ECO:0007669"/>
    <property type="project" value="TreeGrafter"/>
</dbReference>
<evidence type="ECO:0000256" key="8">
    <source>
        <dbReference type="PROSITE-ProRule" id="PRU00169"/>
    </source>
</evidence>
<dbReference type="OrthoDB" id="9790442at2"/>
<dbReference type="Pfam" id="PF00072">
    <property type="entry name" value="Response_reg"/>
    <property type="match status" value="1"/>
</dbReference>
<dbReference type="InterPro" id="IPR001867">
    <property type="entry name" value="OmpR/PhoB-type_DNA-bd"/>
</dbReference>
<dbReference type="Gene3D" id="1.10.10.10">
    <property type="entry name" value="Winged helix-like DNA-binding domain superfamily/Winged helix DNA-binding domain"/>
    <property type="match status" value="1"/>
</dbReference>
<dbReference type="GO" id="GO:0000976">
    <property type="term" value="F:transcription cis-regulatory region binding"/>
    <property type="evidence" value="ECO:0007669"/>
    <property type="project" value="TreeGrafter"/>
</dbReference>
<reference evidence="12 13" key="1">
    <citation type="submission" date="2018-08" db="EMBL/GenBank/DDBJ databases">
        <title>A genome reference for cultivated species of the human gut microbiota.</title>
        <authorList>
            <person name="Zou Y."/>
            <person name="Xue W."/>
            <person name="Luo G."/>
        </authorList>
    </citation>
    <scope>NUCLEOTIDE SEQUENCE [LARGE SCALE GENOMIC DNA]</scope>
    <source>
        <strain evidence="12 13">OF01-2LB</strain>
    </source>
</reference>
<sequence>MKLLIIEDFVELAVKMKEALEAIGFYVDVANNGNSGEEKAFVNKYDAILLDLNLPDKDGIDILRFLRENDIAVPIIIITARDELKDRVSGLDYGADDYLVKPFQLEELRARVQAVIRRFYGRHHSVINIEGLCIDSRARTVTLHSQPVALLAKEFDILEYLAIRYPEIVSSEELAEHVYDESFDPFSSALRVQLTRLRKKLKQSASSDILVTIRGKGYTLCLK</sequence>
<evidence type="ECO:0000313" key="12">
    <source>
        <dbReference type="EMBL" id="RGC12266.1"/>
    </source>
</evidence>
<evidence type="ECO:0000256" key="1">
    <source>
        <dbReference type="ARBA" id="ARBA00018672"/>
    </source>
</evidence>
<dbReference type="Gene3D" id="3.40.50.2300">
    <property type="match status" value="1"/>
</dbReference>
<dbReference type="SMART" id="SM00448">
    <property type="entry name" value="REC"/>
    <property type="match status" value="1"/>
</dbReference>
<dbReference type="CDD" id="cd00383">
    <property type="entry name" value="trans_reg_C"/>
    <property type="match status" value="1"/>
</dbReference>
<dbReference type="PANTHER" id="PTHR48111:SF1">
    <property type="entry name" value="TWO-COMPONENT RESPONSE REGULATOR ORR33"/>
    <property type="match status" value="1"/>
</dbReference>
<dbReference type="SUPFAM" id="SSF52172">
    <property type="entry name" value="CheY-like"/>
    <property type="match status" value="1"/>
</dbReference>
<evidence type="ECO:0000256" key="7">
    <source>
        <dbReference type="ARBA" id="ARBA00024867"/>
    </source>
</evidence>
<comment type="function">
    <text evidence="7">May play the central regulatory role in sporulation. It may be an element of the effector pathway responsible for the activation of sporulation genes in response to nutritional stress. Spo0A may act in concert with spo0H (a sigma factor) to control the expression of some genes that are critical to the sporulation process.</text>
</comment>
<dbReference type="InterPro" id="IPR036388">
    <property type="entry name" value="WH-like_DNA-bd_sf"/>
</dbReference>
<evidence type="ECO:0000259" key="10">
    <source>
        <dbReference type="PROSITE" id="PS50110"/>
    </source>
</evidence>
<evidence type="ECO:0000256" key="6">
    <source>
        <dbReference type="ARBA" id="ARBA00023163"/>
    </source>
</evidence>
<keyword evidence="3" id="KW-0902">Two-component regulatory system</keyword>
<evidence type="ECO:0000256" key="5">
    <source>
        <dbReference type="ARBA" id="ARBA00023125"/>
    </source>
</evidence>
<keyword evidence="4" id="KW-0805">Transcription regulation</keyword>
<evidence type="ECO:0000256" key="4">
    <source>
        <dbReference type="ARBA" id="ARBA00023015"/>
    </source>
</evidence>
<evidence type="ECO:0000256" key="2">
    <source>
        <dbReference type="ARBA" id="ARBA00022553"/>
    </source>
</evidence>
<organism evidence="12 13">
    <name type="scientific">Clostridium innocuum</name>
    <dbReference type="NCBI Taxonomy" id="1522"/>
    <lineage>
        <taxon>Bacteria</taxon>
        <taxon>Bacillati</taxon>
        <taxon>Bacillota</taxon>
        <taxon>Clostridia</taxon>
        <taxon>Eubacteriales</taxon>
        <taxon>Clostridiaceae</taxon>
        <taxon>Clostridium</taxon>
    </lineage>
</organism>
<evidence type="ECO:0000256" key="3">
    <source>
        <dbReference type="ARBA" id="ARBA00023012"/>
    </source>
</evidence>
<dbReference type="InterPro" id="IPR039420">
    <property type="entry name" value="WalR-like"/>
</dbReference>
<dbReference type="PROSITE" id="PS50110">
    <property type="entry name" value="RESPONSE_REGULATORY"/>
    <property type="match status" value="1"/>
</dbReference>
<dbReference type="InterPro" id="IPR001789">
    <property type="entry name" value="Sig_transdc_resp-reg_receiver"/>
</dbReference>
<dbReference type="Pfam" id="PF00486">
    <property type="entry name" value="Trans_reg_C"/>
    <property type="match status" value="1"/>
</dbReference>
<keyword evidence="6" id="KW-0804">Transcription</keyword>
<dbReference type="InterPro" id="IPR011006">
    <property type="entry name" value="CheY-like_superfamily"/>
</dbReference>
<dbReference type="GO" id="GO:0000156">
    <property type="term" value="F:phosphorelay response regulator activity"/>
    <property type="evidence" value="ECO:0007669"/>
    <property type="project" value="TreeGrafter"/>
</dbReference>
<dbReference type="PANTHER" id="PTHR48111">
    <property type="entry name" value="REGULATOR OF RPOS"/>
    <property type="match status" value="1"/>
</dbReference>
<dbReference type="SMART" id="SM00862">
    <property type="entry name" value="Trans_reg_C"/>
    <property type="match status" value="1"/>
</dbReference>
<protein>
    <recommendedName>
        <fullName evidence="1">Stage 0 sporulation protein A homolog</fullName>
    </recommendedName>
</protein>
<evidence type="ECO:0000256" key="9">
    <source>
        <dbReference type="PROSITE-ProRule" id="PRU01091"/>
    </source>
</evidence>
<keyword evidence="2 8" id="KW-0597">Phosphoprotein</keyword>
<dbReference type="AlphaFoldDB" id="A0A3E2VPN6"/>
<dbReference type="GO" id="GO:0032993">
    <property type="term" value="C:protein-DNA complex"/>
    <property type="evidence" value="ECO:0007669"/>
    <property type="project" value="TreeGrafter"/>
</dbReference>
<evidence type="ECO:0000313" key="13">
    <source>
        <dbReference type="Proteomes" id="UP000260025"/>
    </source>
</evidence>
<dbReference type="EMBL" id="QVEV01000034">
    <property type="protein sequence ID" value="RGC12266.1"/>
    <property type="molecule type" value="Genomic_DNA"/>
</dbReference>
<name>A0A3E2VPN6_CLOIN</name>
<proteinExistence type="predicted"/>
<feature type="modified residue" description="4-aspartylphosphate" evidence="8">
    <location>
        <position position="51"/>
    </location>
</feature>
<gene>
    <name evidence="12" type="ORF">DXA38_17690</name>
</gene>
<feature type="domain" description="OmpR/PhoB-type" evidence="11">
    <location>
        <begin position="124"/>
        <end position="222"/>
    </location>
</feature>
<dbReference type="GO" id="GO:0006355">
    <property type="term" value="P:regulation of DNA-templated transcription"/>
    <property type="evidence" value="ECO:0007669"/>
    <property type="project" value="InterPro"/>
</dbReference>